<feature type="domain" description="MaoC-like" evidence="2">
    <location>
        <begin position="160"/>
        <end position="262"/>
    </location>
</feature>
<dbReference type="OrthoDB" id="5522043at2"/>
<proteinExistence type="inferred from homology"/>
<accession>A0A7J9V0R7</accession>
<dbReference type="SUPFAM" id="SSF54637">
    <property type="entry name" value="Thioesterase/thiol ester dehydrase-isomerase"/>
    <property type="match status" value="2"/>
</dbReference>
<dbReference type="RefSeq" id="WP_152233281.1">
    <property type="nucleotide sequence ID" value="NZ_BAAAOT010000032.1"/>
</dbReference>
<dbReference type="Proteomes" id="UP000429644">
    <property type="component" value="Unassembled WGS sequence"/>
</dbReference>
<organism evidence="4 5">
    <name type="scientific">Georgenia ruanii</name>
    <dbReference type="NCBI Taxonomy" id="348442"/>
    <lineage>
        <taxon>Bacteria</taxon>
        <taxon>Bacillati</taxon>
        <taxon>Actinomycetota</taxon>
        <taxon>Actinomycetes</taxon>
        <taxon>Micrococcales</taxon>
        <taxon>Bogoriellaceae</taxon>
        <taxon>Georgenia</taxon>
    </lineage>
</organism>
<evidence type="ECO:0000313" key="4">
    <source>
        <dbReference type="EMBL" id="MPV90477.1"/>
    </source>
</evidence>
<dbReference type="InterPro" id="IPR002539">
    <property type="entry name" value="MaoC-like_dom"/>
</dbReference>
<dbReference type="Gene3D" id="3.10.129.10">
    <property type="entry name" value="Hotdog Thioesterase"/>
    <property type="match status" value="1"/>
</dbReference>
<keyword evidence="5" id="KW-1185">Reference proteome</keyword>
<sequence length="279" mass="30218">MTLNAAALGATTEPIEISWTPKDCALYALGVGAGTSDLAFTTENTKDTPQRMLPTMPVTLGLDPRAYDPVGPIDWTRVVHAEQGFQLSGEVPVAGTAVASTQVVEMWDKEKASIVVTETTARDKDGDAELFRTRSAIFIRGAGGWGGERGPSVHAPELPEQPEHTVTYHTRDDQALIYRLSGDYNPLHSDPSFAKRAGFNRPILHGLCTYGFTGRALLDAAANGDPSRISSMTARFATPVYPGETLHIDLWDLSGELHFRTRREDGSLALTHGRVTITT</sequence>
<gene>
    <name evidence="4" type="ORF">GB882_17525</name>
</gene>
<evidence type="ECO:0000256" key="1">
    <source>
        <dbReference type="ARBA" id="ARBA00005254"/>
    </source>
</evidence>
<evidence type="ECO:0000259" key="2">
    <source>
        <dbReference type="Pfam" id="PF01575"/>
    </source>
</evidence>
<dbReference type="CDD" id="cd03448">
    <property type="entry name" value="HDE_HSD"/>
    <property type="match status" value="1"/>
</dbReference>
<dbReference type="Pfam" id="PF01575">
    <property type="entry name" value="MaoC_dehydratas"/>
    <property type="match status" value="1"/>
</dbReference>
<dbReference type="Pfam" id="PF22622">
    <property type="entry name" value="MFE-2_hydrat-2_N"/>
    <property type="match status" value="1"/>
</dbReference>
<dbReference type="InterPro" id="IPR054357">
    <property type="entry name" value="MFE-2_N"/>
</dbReference>
<evidence type="ECO:0000313" key="5">
    <source>
        <dbReference type="Proteomes" id="UP000429644"/>
    </source>
</evidence>
<comment type="similarity">
    <text evidence="1">Belongs to the enoyl-CoA hydratase/isomerase family.</text>
</comment>
<dbReference type="PANTHER" id="PTHR13078">
    <property type="entry name" value="PEROXISOMAL MULTIFUNCTIONAL ENZYME TYPE 2-RELATED"/>
    <property type="match status" value="1"/>
</dbReference>
<dbReference type="InterPro" id="IPR029069">
    <property type="entry name" value="HotDog_dom_sf"/>
</dbReference>
<comment type="caution">
    <text evidence="4">The sequence shown here is derived from an EMBL/GenBank/DDBJ whole genome shotgun (WGS) entry which is preliminary data.</text>
</comment>
<name>A0A7J9V0R7_9MICO</name>
<dbReference type="GO" id="GO:0006635">
    <property type="term" value="P:fatty acid beta-oxidation"/>
    <property type="evidence" value="ECO:0007669"/>
    <property type="project" value="TreeGrafter"/>
</dbReference>
<dbReference type="GO" id="GO:0044594">
    <property type="term" value="F:17-beta-hydroxysteroid dehydrogenase (NAD+) activity"/>
    <property type="evidence" value="ECO:0007669"/>
    <property type="project" value="TreeGrafter"/>
</dbReference>
<protein>
    <submittedName>
        <fullName evidence="4">3-hydroxyacyl-thioester dehydratase</fullName>
    </submittedName>
</protein>
<dbReference type="GO" id="GO:0004300">
    <property type="term" value="F:enoyl-CoA hydratase activity"/>
    <property type="evidence" value="ECO:0007669"/>
    <property type="project" value="TreeGrafter"/>
</dbReference>
<reference evidence="4 5" key="1">
    <citation type="submission" date="2019-10" db="EMBL/GenBank/DDBJ databases">
        <title>Georgenia wutianyii sp. nov. and Georgenia yuyongxinii sp. nov. isolated from plateau pika (Ochotona curzoniae) in the Qinghai-Tibet plateau of China.</title>
        <authorList>
            <person name="Tian Z."/>
        </authorList>
    </citation>
    <scope>NUCLEOTIDE SEQUENCE [LARGE SCALE GENOMIC DNA]</scope>
    <source>
        <strain evidence="4 5">JCM 15130</strain>
    </source>
</reference>
<evidence type="ECO:0000259" key="3">
    <source>
        <dbReference type="Pfam" id="PF22622"/>
    </source>
</evidence>
<dbReference type="PANTHER" id="PTHR13078:SF56">
    <property type="entry name" value="PEROXISOMAL MULTIFUNCTIONAL ENZYME TYPE 2"/>
    <property type="match status" value="1"/>
</dbReference>
<dbReference type="EMBL" id="WHPD01003766">
    <property type="protein sequence ID" value="MPV90477.1"/>
    <property type="molecule type" value="Genomic_DNA"/>
</dbReference>
<feature type="domain" description="Peroxisomal multifunctional enzyme type 2-like N-terminal" evidence="3">
    <location>
        <begin position="19"/>
        <end position="141"/>
    </location>
</feature>
<dbReference type="GO" id="GO:0003857">
    <property type="term" value="F:(3S)-3-hydroxyacyl-CoA dehydrogenase (NAD+) activity"/>
    <property type="evidence" value="ECO:0007669"/>
    <property type="project" value="TreeGrafter"/>
</dbReference>
<dbReference type="AlphaFoldDB" id="A0A7J9V0R7"/>